<keyword evidence="1" id="KW-0812">Transmembrane</keyword>
<dbReference type="AlphaFoldDB" id="A0A2J6RMB5"/>
<proteinExistence type="predicted"/>
<keyword evidence="1" id="KW-0472">Membrane</keyword>
<evidence type="ECO:0000313" key="2">
    <source>
        <dbReference type="EMBL" id="PMD39666.1"/>
    </source>
</evidence>
<keyword evidence="1" id="KW-1133">Transmembrane helix</keyword>
<gene>
    <name evidence="2" type="ORF">L207DRAFT_529617</name>
</gene>
<evidence type="ECO:0000256" key="1">
    <source>
        <dbReference type="SAM" id="Phobius"/>
    </source>
</evidence>
<name>A0A2J6RMB5_HYAVF</name>
<protein>
    <submittedName>
        <fullName evidence="2">Uncharacterized protein</fullName>
    </submittedName>
</protein>
<accession>A0A2J6RMB5</accession>
<dbReference type="Proteomes" id="UP000235786">
    <property type="component" value="Unassembled WGS sequence"/>
</dbReference>
<reference evidence="2 3" key="1">
    <citation type="submission" date="2016-04" db="EMBL/GenBank/DDBJ databases">
        <title>A degradative enzymes factory behind the ericoid mycorrhizal symbiosis.</title>
        <authorList>
            <consortium name="DOE Joint Genome Institute"/>
            <person name="Martino E."/>
            <person name="Morin E."/>
            <person name="Grelet G."/>
            <person name="Kuo A."/>
            <person name="Kohler A."/>
            <person name="Daghino S."/>
            <person name="Barry K."/>
            <person name="Choi C."/>
            <person name="Cichocki N."/>
            <person name="Clum A."/>
            <person name="Copeland A."/>
            <person name="Hainaut M."/>
            <person name="Haridas S."/>
            <person name="Labutti K."/>
            <person name="Lindquist E."/>
            <person name="Lipzen A."/>
            <person name="Khouja H.-R."/>
            <person name="Murat C."/>
            <person name="Ohm R."/>
            <person name="Olson A."/>
            <person name="Spatafora J."/>
            <person name="Veneault-Fourrey C."/>
            <person name="Henrissat B."/>
            <person name="Grigoriev I."/>
            <person name="Martin F."/>
            <person name="Perotto S."/>
        </authorList>
    </citation>
    <scope>NUCLEOTIDE SEQUENCE [LARGE SCALE GENOMIC DNA]</scope>
    <source>
        <strain evidence="2 3">F</strain>
    </source>
</reference>
<feature type="transmembrane region" description="Helical" evidence="1">
    <location>
        <begin position="105"/>
        <end position="128"/>
    </location>
</feature>
<dbReference type="EMBL" id="KZ613946">
    <property type="protein sequence ID" value="PMD39666.1"/>
    <property type="molecule type" value="Genomic_DNA"/>
</dbReference>
<sequence length="133" mass="15817">MIFLSSAPALFTLHHPPHKTQLNFRLNLNFNLNINPNLNLLIMKTNKAQRRGVSRKNFRRQVARVEHWVLVEEYRGNDPDQELLEEEEEEDDYRARPEHKELEKLCFCIAVALGFCFFLLFMMLIFGVKKEKN</sequence>
<evidence type="ECO:0000313" key="3">
    <source>
        <dbReference type="Proteomes" id="UP000235786"/>
    </source>
</evidence>
<organism evidence="2 3">
    <name type="scientific">Hyaloscypha variabilis (strain UAMH 11265 / GT02V1 / F)</name>
    <name type="common">Meliniomyces variabilis</name>
    <dbReference type="NCBI Taxonomy" id="1149755"/>
    <lineage>
        <taxon>Eukaryota</taxon>
        <taxon>Fungi</taxon>
        <taxon>Dikarya</taxon>
        <taxon>Ascomycota</taxon>
        <taxon>Pezizomycotina</taxon>
        <taxon>Leotiomycetes</taxon>
        <taxon>Helotiales</taxon>
        <taxon>Hyaloscyphaceae</taxon>
        <taxon>Hyaloscypha</taxon>
        <taxon>Hyaloscypha variabilis</taxon>
    </lineage>
</organism>
<keyword evidence="3" id="KW-1185">Reference proteome</keyword>